<dbReference type="EMBL" id="MCGI01000001">
    <property type="protein sequence ID" value="ODM12969.1"/>
    <property type="molecule type" value="Genomic_DNA"/>
</dbReference>
<reference evidence="2 3" key="1">
    <citation type="submission" date="2016-07" db="EMBL/GenBank/DDBJ databases">
        <title>Characterization of isolates of Eisenbergiella tayi derived from blood cultures, using whole genome sequencing.</title>
        <authorList>
            <person name="Burdz T."/>
            <person name="Wiebe D."/>
            <person name="Huynh C."/>
            <person name="Bernard K."/>
        </authorList>
    </citation>
    <scope>NUCLEOTIDE SEQUENCE [LARGE SCALE GENOMIC DNA]</scope>
    <source>
        <strain evidence="2 3">NML 120489</strain>
    </source>
</reference>
<protein>
    <submittedName>
        <fullName evidence="2">Putative ABC transporter substrate-binding protein YesO</fullName>
    </submittedName>
</protein>
<dbReference type="Gene3D" id="3.40.190.10">
    <property type="entry name" value="Periplasmic binding protein-like II"/>
    <property type="match status" value="2"/>
</dbReference>
<sequence length="439" mass="49136">MNSLRKKRLSLLLLMLLLLSGCYGGIENGSVVDGTDTSEKEISISWWGDEIRNEYTQELLDQYEQLHPGIRFLPVPLGKEDYGEYLAVTAAAGECPDIMLMDDEFLETYAGNGTLADCRNLFMENSKETGFFLDSEIWELGKKEGIQAGIPVSLTMPVLYCRPGKLEEAGVELKKDMAWDDLAQASRSFQKKTGGPGIVWGHESSELLVSWMEQNDAPLFEGGRVNLNQDSKNKLTSFFSLCGELMKSGGMTPPENPEPEGITQETEKEEKEGAFYLGDAEEHRISKEDDDIEVLPLPGGQPKADLFFALSAALTQDEKKAAADFLIWLLDDEYAVERAGLERGIPASEKARRLLEESEKLPAADKSLLQLYRQTQERMPGFEKEPEKRKDIDRIYQEVIYKLYQGSCSPGRAADVFYQDVQELFTEQEATDESIGKAG</sequence>
<dbReference type="AlphaFoldDB" id="A0A1E3AWC2"/>
<dbReference type="RefSeq" id="WP_176726797.1">
    <property type="nucleotide sequence ID" value="NZ_DBFYTC010000197.1"/>
</dbReference>
<dbReference type="PROSITE" id="PS51257">
    <property type="entry name" value="PROKAR_LIPOPROTEIN"/>
    <property type="match status" value="1"/>
</dbReference>
<dbReference type="Pfam" id="PF13416">
    <property type="entry name" value="SBP_bac_8"/>
    <property type="match status" value="1"/>
</dbReference>
<dbReference type="InterPro" id="IPR006059">
    <property type="entry name" value="SBP"/>
</dbReference>
<evidence type="ECO:0000313" key="2">
    <source>
        <dbReference type="EMBL" id="ODM12969.1"/>
    </source>
</evidence>
<evidence type="ECO:0000313" key="3">
    <source>
        <dbReference type="Proteomes" id="UP000095003"/>
    </source>
</evidence>
<dbReference type="InterPro" id="IPR050490">
    <property type="entry name" value="Bact_solute-bd_prot1"/>
</dbReference>
<proteinExistence type="predicted"/>
<gene>
    <name evidence="2" type="primary">yesO_3</name>
    <name evidence="2" type="ORF">BEH84_00684</name>
</gene>
<comment type="caution">
    <text evidence="2">The sequence shown here is derived from an EMBL/GenBank/DDBJ whole genome shotgun (WGS) entry which is preliminary data.</text>
</comment>
<dbReference type="SUPFAM" id="SSF53850">
    <property type="entry name" value="Periplasmic binding protein-like II"/>
    <property type="match status" value="1"/>
</dbReference>
<accession>A0A1E3AWC2</accession>
<feature type="region of interest" description="Disordered" evidence="1">
    <location>
        <begin position="249"/>
        <end position="269"/>
    </location>
</feature>
<dbReference type="Proteomes" id="UP000095003">
    <property type="component" value="Unassembled WGS sequence"/>
</dbReference>
<dbReference type="PANTHER" id="PTHR43649:SF12">
    <property type="entry name" value="DIACETYLCHITOBIOSE BINDING PROTEIN DASA"/>
    <property type="match status" value="1"/>
</dbReference>
<evidence type="ECO:0000256" key="1">
    <source>
        <dbReference type="SAM" id="MobiDB-lite"/>
    </source>
</evidence>
<organism evidence="2 3">
    <name type="scientific">Eisenbergiella tayi</name>
    <dbReference type="NCBI Taxonomy" id="1432052"/>
    <lineage>
        <taxon>Bacteria</taxon>
        <taxon>Bacillati</taxon>
        <taxon>Bacillota</taxon>
        <taxon>Clostridia</taxon>
        <taxon>Lachnospirales</taxon>
        <taxon>Lachnospiraceae</taxon>
        <taxon>Eisenbergiella</taxon>
    </lineage>
</organism>
<dbReference type="PANTHER" id="PTHR43649">
    <property type="entry name" value="ARABINOSE-BINDING PROTEIN-RELATED"/>
    <property type="match status" value="1"/>
</dbReference>
<name>A0A1E3AWC2_9FIRM</name>